<dbReference type="Proteomes" id="UP000236370">
    <property type="component" value="Unassembled WGS sequence"/>
</dbReference>
<organism evidence="2 3">
    <name type="scientific">Pan troglodytes</name>
    <name type="common">Chimpanzee</name>
    <dbReference type="NCBI Taxonomy" id="9598"/>
    <lineage>
        <taxon>Eukaryota</taxon>
        <taxon>Metazoa</taxon>
        <taxon>Chordata</taxon>
        <taxon>Craniata</taxon>
        <taxon>Vertebrata</taxon>
        <taxon>Euteleostomi</taxon>
        <taxon>Mammalia</taxon>
        <taxon>Eutheria</taxon>
        <taxon>Euarchontoglires</taxon>
        <taxon>Primates</taxon>
        <taxon>Haplorrhini</taxon>
        <taxon>Catarrhini</taxon>
        <taxon>Hominidae</taxon>
        <taxon>Pan</taxon>
    </lineage>
</organism>
<name>A0A2J8Q4Q6_PANTR</name>
<feature type="transmembrane region" description="Helical" evidence="1">
    <location>
        <begin position="12"/>
        <end position="30"/>
    </location>
</feature>
<gene>
    <name evidence="2" type="ORF">CK820_G0044686</name>
</gene>
<keyword evidence="1" id="KW-0812">Transmembrane</keyword>
<keyword evidence="1" id="KW-0472">Membrane</keyword>
<evidence type="ECO:0000313" key="3">
    <source>
        <dbReference type="Proteomes" id="UP000236370"/>
    </source>
</evidence>
<reference evidence="2 3" key="1">
    <citation type="submission" date="2017-12" db="EMBL/GenBank/DDBJ databases">
        <title>High-resolution comparative analysis of great ape genomes.</title>
        <authorList>
            <person name="Pollen A."/>
            <person name="Hastie A."/>
            <person name="Hormozdiari F."/>
            <person name="Dougherty M."/>
            <person name="Liu R."/>
            <person name="Chaisson M."/>
            <person name="Hoppe E."/>
            <person name="Hill C."/>
            <person name="Pang A."/>
            <person name="Hillier L."/>
            <person name="Baker C."/>
            <person name="Armstrong J."/>
            <person name="Shendure J."/>
            <person name="Paten B."/>
            <person name="Wilson R."/>
            <person name="Chao H."/>
            <person name="Schneider V."/>
            <person name="Ventura M."/>
            <person name="Kronenberg Z."/>
            <person name="Murali S."/>
            <person name="Gordon D."/>
            <person name="Cantsilieris S."/>
            <person name="Munson K."/>
            <person name="Nelson B."/>
            <person name="Raja A."/>
            <person name="Underwood J."/>
            <person name="Diekhans M."/>
            <person name="Fiddes I."/>
            <person name="Haussler D."/>
            <person name="Eichler E."/>
        </authorList>
    </citation>
    <scope>NUCLEOTIDE SEQUENCE [LARGE SCALE GENOMIC DNA]</scope>
    <source>
        <strain evidence="2">Yerkes chimp pedigree #C0471</strain>
    </source>
</reference>
<keyword evidence="1" id="KW-1133">Transmembrane helix</keyword>
<proteinExistence type="predicted"/>
<dbReference type="AlphaFoldDB" id="A0A2J8Q4Q6"/>
<accession>A0A2J8Q4Q6</accession>
<evidence type="ECO:0000313" key="2">
    <source>
        <dbReference type="EMBL" id="PNI91230.1"/>
    </source>
</evidence>
<dbReference type="EMBL" id="NBAG03000083">
    <property type="protein sequence ID" value="PNI91230.1"/>
    <property type="molecule type" value="Genomic_DNA"/>
</dbReference>
<sequence>LLAALDWLCQRLLPPPAALAVLAAAGWIALSRLARPQRLPVATRAVLITGAWIPSRPW</sequence>
<comment type="caution">
    <text evidence="2">The sequence shown here is derived from an EMBL/GenBank/DDBJ whole genome shotgun (WGS) entry which is preliminary data.</text>
</comment>
<protein>
    <submittedName>
        <fullName evidence="2">HSD11B2 isoform 3</fullName>
    </submittedName>
</protein>
<feature type="non-terminal residue" evidence="2">
    <location>
        <position position="1"/>
    </location>
</feature>
<evidence type="ECO:0000256" key="1">
    <source>
        <dbReference type="SAM" id="Phobius"/>
    </source>
</evidence>